<dbReference type="EMBL" id="JAYWIO010000004">
    <property type="protein sequence ID" value="KAK7266981.1"/>
    <property type="molecule type" value="Genomic_DNA"/>
</dbReference>
<name>A0AAN9IBL4_CROPI</name>
<proteinExistence type="predicted"/>
<keyword evidence="2" id="KW-1185">Reference proteome</keyword>
<gene>
    <name evidence="1" type="ORF">RIF29_19643</name>
</gene>
<protein>
    <submittedName>
        <fullName evidence="1">Uncharacterized protein</fullName>
    </submittedName>
</protein>
<dbReference type="Proteomes" id="UP001372338">
    <property type="component" value="Unassembled WGS sequence"/>
</dbReference>
<evidence type="ECO:0000313" key="2">
    <source>
        <dbReference type="Proteomes" id="UP001372338"/>
    </source>
</evidence>
<comment type="caution">
    <text evidence="1">The sequence shown here is derived from an EMBL/GenBank/DDBJ whole genome shotgun (WGS) entry which is preliminary data.</text>
</comment>
<evidence type="ECO:0000313" key="1">
    <source>
        <dbReference type="EMBL" id="KAK7266981.1"/>
    </source>
</evidence>
<dbReference type="AlphaFoldDB" id="A0AAN9IBL4"/>
<reference evidence="1 2" key="1">
    <citation type="submission" date="2024-01" db="EMBL/GenBank/DDBJ databases">
        <title>The genomes of 5 underutilized Papilionoideae crops provide insights into root nodulation and disease resistanc.</title>
        <authorList>
            <person name="Yuan L."/>
        </authorList>
    </citation>
    <scope>NUCLEOTIDE SEQUENCE [LARGE SCALE GENOMIC DNA]</scope>
    <source>
        <strain evidence="1">ZHUSHIDOU_FW_LH</strain>
        <tissue evidence="1">Leaf</tissue>
    </source>
</reference>
<organism evidence="1 2">
    <name type="scientific">Crotalaria pallida</name>
    <name type="common">Smooth rattlebox</name>
    <name type="synonym">Crotalaria striata</name>
    <dbReference type="NCBI Taxonomy" id="3830"/>
    <lineage>
        <taxon>Eukaryota</taxon>
        <taxon>Viridiplantae</taxon>
        <taxon>Streptophyta</taxon>
        <taxon>Embryophyta</taxon>
        <taxon>Tracheophyta</taxon>
        <taxon>Spermatophyta</taxon>
        <taxon>Magnoliopsida</taxon>
        <taxon>eudicotyledons</taxon>
        <taxon>Gunneridae</taxon>
        <taxon>Pentapetalae</taxon>
        <taxon>rosids</taxon>
        <taxon>fabids</taxon>
        <taxon>Fabales</taxon>
        <taxon>Fabaceae</taxon>
        <taxon>Papilionoideae</taxon>
        <taxon>50 kb inversion clade</taxon>
        <taxon>genistoids sensu lato</taxon>
        <taxon>core genistoids</taxon>
        <taxon>Crotalarieae</taxon>
        <taxon>Crotalaria</taxon>
    </lineage>
</organism>
<sequence>MFSHKNFEFTWNFPTCWTSTMSKLKIHQLFFFVGADLSDRISWTPFYRQIISLVKKKRCPTFCRTCIQDGLWTKQSSPRRSVLLLSASATIGIKLACK</sequence>
<accession>A0AAN9IBL4</accession>